<dbReference type="EC" id="2.7.6.1" evidence="5"/>
<dbReference type="RefSeq" id="WP_130599490.1">
    <property type="nucleotide sequence ID" value="NZ_CP034759.1"/>
</dbReference>
<dbReference type="SUPFAM" id="SSF53271">
    <property type="entry name" value="PRTase-like"/>
    <property type="match status" value="2"/>
</dbReference>
<evidence type="ECO:0000259" key="4">
    <source>
        <dbReference type="Pfam" id="PF13793"/>
    </source>
</evidence>
<dbReference type="NCBIfam" id="NF005537">
    <property type="entry name" value="PRK07199.1"/>
    <property type="match status" value="1"/>
</dbReference>
<organism evidence="5 6">
    <name type="scientific">Litorilituus sediminis</name>
    <dbReference type="NCBI Taxonomy" id="718192"/>
    <lineage>
        <taxon>Bacteria</taxon>
        <taxon>Pseudomonadati</taxon>
        <taxon>Pseudomonadota</taxon>
        <taxon>Gammaproteobacteria</taxon>
        <taxon>Alteromonadales</taxon>
        <taxon>Colwelliaceae</taxon>
        <taxon>Litorilituus</taxon>
    </lineage>
</organism>
<sequence length="294" mass="32542">MILAFQDYALPAQQLAKQLKLPMSWVKLHKFPDGETKVTLPAKLPEHVIICRTLNQPNEKLIELILTASAAKTLGAKYITLVAPYLCYMRQDIAFSSGEAISQQIIGQLLANYFDEVVTIDPHLHRINQLSQVIPNTKAVSLHATAAMAQYIQTHYSAPFIIGPDIESSQWVQALALPQQWPCSVAEKVRLSDTQVTIKLAKTHEGELSDKEVIIIDDIASTGKTLEQTVKLLLPYTPKSISIMVSHAFFVDEAIDRLKALGVNHICSSDCILHATTRFSVIETIAEYLTAATP</sequence>
<evidence type="ECO:0000256" key="2">
    <source>
        <dbReference type="RuleBase" id="RU004324"/>
    </source>
</evidence>
<evidence type="ECO:0000259" key="3">
    <source>
        <dbReference type="Pfam" id="PF00156"/>
    </source>
</evidence>
<dbReference type="GO" id="GO:0002189">
    <property type="term" value="C:ribose phosphate diphosphokinase complex"/>
    <property type="evidence" value="ECO:0007669"/>
    <property type="project" value="TreeGrafter"/>
</dbReference>
<evidence type="ECO:0000256" key="1">
    <source>
        <dbReference type="ARBA" id="ARBA00022727"/>
    </source>
</evidence>
<dbReference type="OrthoDB" id="324294at2"/>
<dbReference type="SMART" id="SM01400">
    <property type="entry name" value="Pribosyltran_N"/>
    <property type="match status" value="1"/>
</dbReference>
<dbReference type="GO" id="GO:0000287">
    <property type="term" value="F:magnesium ion binding"/>
    <property type="evidence" value="ECO:0007669"/>
    <property type="project" value="InterPro"/>
</dbReference>
<accession>A0A4P6P634</accession>
<dbReference type="AlphaFoldDB" id="A0A4P6P634"/>
<dbReference type="GO" id="GO:0006015">
    <property type="term" value="P:5-phosphoribose 1-diphosphate biosynthetic process"/>
    <property type="evidence" value="ECO:0007669"/>
    <property type="project" value="TreeGrafter"/>
</dbReference>
<dbReference type="GO" id="GO:0004749">
    <property type="term" value="F:ribose phosphate diphosphokinase activity"/>
    <property type="evidence" value="ECO:0007669"/>
    <property type="project" value="UniProtKB-EC"/>
</dbReference>
<dbReference type="Gene3D" id="3.40.50.2020">
    <property type="match status" value="2"/>
</dbReference>
<dbReference type="InterPro" id="IPR029099">
    <property type="entry name" value="Pribosyltran_N"/>
</dbReference>
<dbReference type="KEGG" id="lsd:EMK97_03550"/>
<dbReference type="FunFam" id="3.40.50.2020:FF:000014">
    <property type="entry name" value="Ribose-phosphate pyrophosphokinase 1"/>
    <property type="match status" value="1"/>
</dbReference>
<dbReference type="NCBIfam" id="TIGR01251">
    <property type="entry name" value="ribP_PPkin"/>
    <property type="match status" value="1"/>
</dbReference>
<dbReference type="CDD" id="cd06223">
    <property type="entry name" value="PRTases_typeI"/>
    <property type="match status" value="1"/>
</dbReference>
<proteinExistence type="inferred from homology"/>
<protein>
    <submittedName>
        <fullName evidence="5">Ribose-phosphate diphosphokinase</fullName>
        <ecNumber evidence="5">2.7.6.1</ecNumber>
    </submittedName>
</protein>
<feature type="domain" description="Phosphoribosyltransferase" evidence="3">
    <location>
        <begin position="137"/>
        <end position="247"/>
    </location>
</feature>
<evidence type="ECO:0000313" key="6">
    <source>
        <dbReference type="Proteomes" id="UP000290244"/>
    </source>
</evidence>
<dbReference type="GO" id="GO:0016301">
    <property type="term" value="F:kinase activity"/>
    <property type="evidence" value="ECO:0007669"/>
    <property type="project" value="UniProtKB-KW"/>
</dbReference>
<keyword evidence="6" id="KW-1185">Reference proteome</keyword>
<reference evidence="5 6" key="1">
    <citation type="submission" date="2018-12" db="EMBL/GenBank/DDBJ databases">
        <title>Complete genome of Litorilituus sediminis.</title>
        <authorList>
            <person name="Liu A."/>
            <person name="Rong J."/>
        </authorList>
    </citation>
    <scope>NUCLEOTIDE SEQUENCE [LARGE SCALE GENOMIC DNA]</scope>
    <source>
        <strain evidence="5 6">JCM 17549</strain>
    </source>
</reference>
<dbReference type="Pfam" id="PF00156">
    <property type="entry name" value="Pribosyltran"/>
    <property type="match status" value="1"/>
</dbReference>
<dbReference type="Proteomes" id="UP000290244">
    <property type="component" value="Chromosome"/>
</dbReference>
<gene>
    <name evidence="5" type="primary">prs</name>
    <name evidence="5" type="ORF">EMK97_03550</name>
</gene>
<dbReference type="EMBL" id="CP034759">
    <property type="protein sequence ID" value="QBG34872.1"/>
    <property type="molecule type" value="Genomic_DNA"/>
</dbReference>
<dbReference type="PANTHER" id="PTHR10210:SF41">
    <property type="entry name" value="RIBOSE-PHOSPHATE PYROPHOSPHOKINASE 1, CHLOROPLASTIC"/>
    <property type="match status" value="1"/>
</dbReference>
<keyword evidence="1 2" id="KW-0545">Nucleotide biosynthesis</keyword>
<comment type="similarity">
    <text evidence="2">Belongs to the ribose-phosphate pyrophosphokinase family.</text>
</comment>
<keyword evidence="5" id="KW-0418">Kinase</keyword>
<dbReference type="GO" id="GO:0006164">
    <property type="term" value="P:purine nucleotide biosynthetic process"/>
    <property type="evidence" value="ECO:0007669"/>
    <property type="project" value="TreeGrafter"/>
</dbReference>
<dbReference type="InterPro" id="IPR005946">
    <property type="entry name" value="Rib-P_diPkinase"/>
</dbReference>
<feature type="domain" description="Ribose-phosphate pyrophosphokinase N-terminal" evidence="4">
    <location>
        <begin position="10"/>
        <end position="111"/>
    </location>
</feature>
<keyword evidence="5" id="KW-0808">Transferase</keyword>
<dbReference type="InterPro" id="IPR000836">
    <property type="entry name" value="PRTase_dom"/>
</dbReference>
<dbReference type="PANTHER" id="PTHR10210">
    <property type="entry name" value="RIBOSE-PHOSPHATE DIPHOSPHOKINASE FAMILY MEMBER"/>
    <property type="match status" value="1"/>
</dbReference>
<name>A0A4P6P634_9GAMM</name>
<dbReference type="InterPro" id="IPR029057">
    <property type="entry name" value="PRTase-like"/>
</dbReference>
<dbReference type="GO" id="GO:0005737">
    <property type="term" value="C:cytoplasm"/>
    <property type="evidence" value="ECO:0007669"/>
    <property type="project" value="TreeGrafter"/>
</dbReference>
<evidence type="ECO:0000313" key="5">
    <source>
        <dbReference type="EMBL" id="QBG34872.1"/>
    </source>
</evidence>
<dbReference type="Pfam" id="PF13793">
    <property type="entry name" value="Pribosyltran_N"/>
    <property type="match status" value="1"/>
</dbReference>